<comment type="caution">
    <text evidence="1">The sequence shown here is derived from an EMBL/GenBank/DDBJ whole genome shotgun (WGS) entry which is preliminary data.</text>
</comment>
<gene>
    <name evidence="1" type="ORF">N7G274_007278</name>
</gene>
<sequence>MHIEMAPYNPAWPSQFDLIKADLTADLASASLPLTAIEHIGSTSIPTLPSKPILDILIIIPQERFTDHGLQAYCDALAWAPCQPGYRYIGTGGVRDRWSFKLNGIEPRRNVYVAAEGSLPVRSCLAFRDLLRREQYAALREEYARVKRGLCEGGREWGDVMQYSRGKDAIVRKVLEEAGWSGSMVNEKERACVGGWEELEVVDLEERWWQRVVGSFLAVGRRAWGLVMVMGWWRGIWQRRAMDKLEREICEEESEEGW</sequence>
<dbReference type="Proteomes" id="UP001590950">
    <property type="component" value="Unassembled WGS sequence"/>
</dbReference>
<dbReference type="SUPFAM" id="SSF81301">
    <property type="entry name" value="Nucleotidyltransferase"/>
    <property type="match status" value="1"/>
</dbReference>
<proteinExistence type="predicted"/>
<dbReference type="PANTHER" id="PTHR34822">
    <property type="entry name" value="GRPB DOMAIN PROTEIN (AFU_ORTHOLOGUE AFUA_1G01530)"/>
    <property type="match status" value="1"/>
</dbReference>
<name>A0ABR4A1X8_9LECA</name>
<dbReference type="EMBL" id="JBEFKJ010000023">
    <property type="protein sequence ID" value="KAL2039875.1"/>
    <property type="molecule type" value="Genomic_DNA"/>
</dbReference>
<evidence type="ECO:0000313" key="1">
    <source>
        <dbReference type="EMBL" id="KAL2039875.1"/>
    </source>
</evidence>
<protein>
    <submittedName>
        <fullName evidence="1">Uncharacterized protein</fullName>
    </submittedName>
</protein>
<dbReference type="Pfam" id="PF04229">
    <property type="entry name" value="GrpB"/>
    <property type="match status" value="1"/>
</dbReference>
<dbReference type="InterPro" id="IPR043519">
    <property type="entry name" value="NT_sf"/>
</dbReference>
<dbReference type="InterPro" id="IPR007344">
    <property type="entry name" value="GrpB/CoaE"/>
</dbReference>
<dbReference type="Gene3D" id="3.30.460.10">
    <property type="entry name" value="Beta Polymerase, domain 2"/>
    <property type="match status" value="1"/>
</dbReference>
<organism evidence="1 2">
    <name type="scientific">Stereocaulon virgatum</name>
    <dbReference type="NCBI Taxonomy" id="373712"/>
    <lineage>
        <taxon>Eukaryota</taxon>
        <taxon>Fungi</taxon>
        <taxon>Dikarya</taxon>
        <taxon>Ascomycota</taxon>
        <taxon>Pezizomycotina</taxon>
        <taxon>Lecanoromycetes</taxon>
        <taxon>OSLEUM clade</taxon>
        <taxon>Lecanoromycetidae</taxon>
        <taxon>Lecanorales</taxon>
        <taxon>Lecanorineae</taxon>
        <taxon>Stereocaulaceae</taxon>
        <taxon>Stereocaulon</taxon>
    </lineage>
</organism>
<keyword evidence="2" id="KW-1185">Reference proteome</keyword>
<reference evidence="1 2" key="1">
    <citation type="submission" date="2024-09" db="EMBL/GenBank/DDBJ databases">
        <title>Rethinking Asexuality: The Enigmatic Case of Functional Sexual Genes in Lepraria (Stereocaulaceae).</title>
        <authorList>
            <person name="Doellman M."/>
            <person name="Sun Y."/>
            <person name="Barcenas-Pena A."/>
            <person name="Lumbsch H.T."/>
            <person name="Grewe F."/>
        </authorList>
    </citation>
    <scope>NUCLEOTIDE SEQUENCE [LARGE SCALE GENOMIC DNA]</scope>
    <source>
        <strain evidence="1 2">Mercado 3170</strain>
    </source>
</reference>
<dbReference type="PANTHER" id="PTHR34822:SF1">
    <property type="entry name" value="GRPB FAMILY PROTEIN"/>
    <property type="match status" value="1"/>
</dbReference>
<accession>A0ABR4A1X8</accession>
<evidence type="ECO:0000313" key="2">
    <source>
        <dbReference type="Proteomes" id="UP001590950"/>
    </source>
</evidence>